<comment type="caution">
    <text evidence="1">The sequence shown here is derived from an EMBL/GenBank/DDBJ whole genome shotgun (WGS) entry which is preliminary data.</text>
</comment>
<dbReference type="VEuPathDB" id="FungiDB:TRIVIDRAFT_222230"/>
<keyword evidence="2" id="KW-1185">Reference proteome</keyword>
<dbReference type="EMBL" id="ABDF02000006">
    <property type="protein sequence ID" value="EHK22973.1"/>
    <property type="molecule type" value="Genomic_DNA"/>
</dbReference>
<accession>G9MSB5</accession>
<dbReference type="AlphaFoldDB" id="G9MSB5"/>
<dbReference type="RefSeq" id="XP_013957173.1">
    <property type="nucleotide sequence ID" value="XM_014101698.1"/>
</dbReference>
<evidence type="ECO:0000313" key="2">
    <source>
        <dbReference type="Proteomes" id="UP000007115"/>
    </source>
</evidence>
<protein>
    <submittedName>
        <fullName evidence="1">Uncharacterized protein</fullName>
    </submittedName>
</protein>
<gene>
    <name evidence="1" type="ORF">TRIVIDRAFT_222230</name>
</gene>
<dbReference type="STRING" id="413071.G9MSB5"/>
<dbReference type="eggNOG" id="ENOG502R7R4">
    <property type="taxonomic scope" value="Eukaryota"/>
</dbReference>
<dbReference type="InParanoid" id="G9MSB5"/>
<proteinExistence type="predicted"/>
<dbReference type="OMA" id="NAWISTF"/>
<dbReference type="Proteomes" id="UP000007115">
    <property type="component" value="Unassembled WGS sequence"/>
</dbReference>
<organism evidence="1 2">
    <name type="scientific">Hypocrea virens (strain Gv29-8 / FGSC 10586)</name>
    <name type="common">Gliocladium virens</name>
    <name type="synonym">Trichoderma virens</name>
    <dbReference type="NCBI Taxonomy" id="413071"/>
    <lineage>
        <taxon>Eukaryota</taxon>
        <taxon>Fungi</taxon>
        <taxon>Dikarya</taxon>
        <taxon>Ascomycota</taxon>
        <taxon>Pezizomycotina</taxon>
        <taxon>Sordariomycetes</taxon>
        <taxon>Hypocreomycetidae</taxon>
        <taxon>Hypocreales</taxon>
        <taxon>Hypocreaceae</taxon>
        <taxon>Trichoderma</taxon>
    </lineage>
</organism>
<evidence type="ECO:0000313" key="1">
    <source>
        <dbReference type="EMBL" id="EHK22973.1"/>
    </source>
</evidence>
<dbReference type="HOGENOM" id="CLU_106807_0_0_1"/>
<name>G9MSB5_HYPVG</name>
<dbReference type="GeneID" id="25791634"/>
<dbReference type="OrthoDB" id="5413269at2759"/>
<reference evidence="1 2" key="1">
    <citation type="journal article" date="2011" name="Genome Biol.">
        <title>Comparative genome sequence analysis underscores mycoparasitism as the ancestral life style of Trichoderma.</title>
        <authorList>
            <person name="Kubicek C.P."/>
            <person name="Herrera-Estrella A."/>
            <person name="Seidl-Seiboth V."/>
            <person name="Martinez D.A."/>
            <person name="Druzhinina I.S."/>
            <person name="Thon M."/>
            <person name="Zeilinger S."/>
            <person name="Casas-Flores S."/>
            <person name="Horwitz B.A."/>
            <person name="Mukherjee P.K."/>
            <person name="Mukherjee M."/>
            <person name="Kredics L."/>
            <person name="Alcaraz L.D."/>
            <person name="Aerts A."/>
            <person name="Antal Z."/>
            <person name="Atanasova L."/>
            <person name="Cervantes-Badillo M.G."/>
            <person name="Challacombe J."/>
            <person name="Chertkov O."/>
            <person name="McCluskey K."/>
            <person name="Coulpier F."/>
            <person name="Deshpande N."/>
            <person name="von Doehren H."/>
            <person name="Ebbole D.J."/>
            <person name="Esquivel-Naranjo E.U."/>
            <person name="Fekete E."/>
            <person name="Flipphi M."/>
            <person name="Glaser F."/>
            <person name="Gomez-Rodriguez E.Y."/>
            <person name="Gruber S."/>
            <person name="Han C."/>
            <person name="Henrissat B."/>
            <person name="Hermosa R."/>
            <person name="Hernandez-Onate M."/>
            <person name="Karaffa L."/>
            <person name="Kosti I."/>
            <person name="Le Crom S."/>
            <person name="Lindquist E."/>
            <person name="Lucas S."/>
            <person name="Luebeck M."/>
            <person name="Luebeck P.S."/>
            <person name="Margeot A."/>
            <person name="Metz B."/>
            <person name="Misra M."/>
            <person name="Nevalainen H."/>
            <person name="Omann M."/>
            <person name="Packer N."/>
            <person name="Perrone G."/>
            <person name="Uresti-Rivera E.E."/>
            <person name="Salamov A."/>
            <person name="Schmoll M."/>
            <person name="Seiboth B."/>
            <person name="Shapiro H."/>
            <person name="Sukno S."/>
            <person name="Tamayo-Ramos J.A."/>
            <person name="Tisch D."/>
            <person name="Wiest A."/>
            <person name="Wilkinson H.H."/>
            <person name="Zhang M."/>
            <person name="Coutinho P.M."/>
            <person name="Kenerley C.M."/>
            <person name="Monte E."/>
            <person name="Baker S.E."/>
            <person name="Grigoriev I.V."/>
        </authorList>
    </citation>
    <scope>NUCLEOTIDE SEQUENCE [LARGE SCALE GENOMIC DNA]</scope>
    <source>
        <strain evidence="2">Gv29-8 / FGSC 10586</strain>
    </source>
</reference>
<sequence length="231" mass="24777">MSMTYTITFQNDHGNDGHYAVFLDPPKVAGPFITPEVFTNAWISTFVRDGGRYDIRTTDETFAWCGEAPERPSVGVTVRGGVSQPAPLGYEKYGKTTPGSTFEMIVDRGVPDLMPIPSSARVAAYKIDTGNSLPDLNDRHLFGLGKIDGNGLVTPVASALATNNTSICLTPSMKFYISQSNAEAGEIVDFSSVLKEAGVIDFSSGPGAGKHGAAIIHRDNGTFDVTYHDDY</sequence>